<proteinExistence type="predicted"/>
<keyword evidence="2" id="KW-1185">Reference proteome</keyword>
<dbReference type="Proteomes" id="UP000050864">
    <property type="component" value="Unassembled WGS sequence"/>
</dbReference>
<dbReference type="AlphaFoldDB" id="A0A0R0C1X2"/>
<dbReference type="STRING" id="405444.ABB26_10080"/>
<gene>
    <name evidence="1" type="ORF">ABB26_10080</name>
</gene>
<reference evidence="1 2" key="1">
    <citation type="submission" date="2015-05" db="EMBL/GenBank/DDBJ databases">
        <title>Genome sequencing and analysis of members of genus Stenotrophomonas.</title>
        <authorList>
            <person name="Patil P.P."/>
            <person name="Midha S."/>
            <person name="Patil P.B."/>
        </authorList>
    </citation>
    <scope>NUCLEOTIDE SEQUENCE [LARGE SCALE GENOMIC DNA]</scope>
    <source>
        <strain evidence="1 2">DSM 18929</strain>
    </source>
</reference>
<organism evidence="1 2">
    <name type="scientific">Stenotrophomonas humi</name>
    <dbReference type="NCBI Taxonomy" id="405444"/>
    <lineage>
        <taxon>Bacteria</taxon>
        <taxon>Pseudomonadati</taxon>
        <taxon>Pseudomonadota</taxon>
        <taxon>Gammaproteobacteria</taxon>
        <taxon>Lysobacterales</taxon>
        <taxon>Lysobacteraceae</taxon>
        <taxon>Stenotrophomonas</taxon>
    </lineage>
</organism>
<evidence type="ECO:0000313" key="1">
    <source>
        <dbReference type="EMBL" id="KRG63917.1"/>
    </source>
</evidence>
<accession>A0A0R0C1X2</accession>
<name>A0A0R0C1X2_9GAMM</name>
<sequence>MLTDFFGAHCRAVQRLQAHVAHADLVADCGHVALLLAMGFTCSVTFESLKRDHSTRANREAVATVRFRAHRMGYCFFQRHPKGLGVLLELLQLRAGQK</sequence>
<comment type="caution">
    <text evidence="1">The sequence shown here is derived from an EMBL/GenBank/DDBJ whole genome shotgun (WGS) entry which is preliminary data.</text>
</comment>
<dbReference type="EMBL" id="LDJI01000019">
    <property type="protein sequence ID" value="KRG63917.1"/>
    <property type="molecule type" value="Genomic_DNA"/>
</dbReference>
<protein>
    <submittedName>
        <fullName evidence="1">Uncharacterized protein</fullName>
    </submittedName>
</protein>
<evidence type="ECO:0000313" key="2">
    <source>
        <dbReference type="Proteomes" id="UP000050864"/>
    </source>
</evidence>